<evidence type="ECO:0000313" key="3">
    <source>
        <dbReference type="EMBL" id="SFU16079.1"/>
    </source>
</evidence>
<dbReference type="Pfam" id="PF05171">
    <property type="entry name" value="HemS"/>
    <property type="match status" value="2"/>
</dbReference>
<dbReference type="CDD" id="cd16830">
    <property type="entry name" value="HemS-like_N"/>
    <property type="match status" value="1"/>
</dbReference>
<accession>A0A1I7DWN7</accession>
<reference evidence="3 4" key="1">
    <citation type="submission" date="2016-10" db="EMBL/GenBank/DDBJ databases">
        <authorList>
            <person name="de Groot N.N."/>
        </authorList>
    </citation>
    <scope>NUCLEOTIDE SEQUENCE [LARGE SCALE GENOMIC DNA]</scope>
    <source>
        <strain evidence="3 4">CGMCC 1.10959</strain>
    </source>
</reference>
<dbReference type="InterPro" id="IPR007845">
    <property type="entry name" value="HemS/ChuX_dom"/>
</dbReference>
<gene>
    <name evidence="3" type="ORF">SAMN05216236_13640</name>
</gene>
<evidence type="ECO:0000256" key="1">
    <source>
        <dbReference type="SAM" id="MobiDB-lite"/>
    </source>
</evidence>
<dbReference type="GO" id="GO:0006826">
    <property type="term" value="P:iron ion transport"/>
    <property type="evidence" value="ECO:0007669"/>
    <property type="project" value="InterPro"/>
</dbReference>
<sequence length="348" mass="39161">MANLTPEDIRTLRGENPKMRDRDFADQNGLNEAELLAAYSSIDATRIEAHPDRIIGAAQLLGEVMALTRNASCVHEKIGVYDNYHSGGHACMVLTPEIDLRIFPSHWRHGFLVEKETDAGMRRSLQVFDAAGDAVHKIFLRNDEHEQTWEELKSSLAVKDQSQVLKVEPRAPVEAAKSDPAKLSILRKEWTRMTDTHQFMRLTSKLKMNRLGAYRIVGAPFVRALRPEAINQMLHKLQDSETEVMVFVGNRGCIQIHNGLIDTLRPMGPWQNVMDPGFNLHLRLDHVAEVWAVEKPTQRGIAVSVEAFDNKGMLILQVFGVGKEGNDHRPAWGKLVETLDGLPEEVLS</sequence>
<dbReference type="eggNOG" id="COG3720">
    <property type="taxonomic scope" value="Bacteria"/>
</dbReference>
<dbReference type="Gene3D" id="3.40.1570.10">
    <property type="entry name" value="HemS/ChuS/ChuX like domains"/>
    <property type="match status" value="2"/>
</dbReference>
<evidence type="ECO:0000313" key="4">
    <source>
        <dbReference type="Proteomes" id="UP000182466"/>
    </source>
</evidence>
<feature type="region of interest" description="Disordered" evidence="1">
    <location>
        <begin position="1"/>
        <end position="23"/>
    </location>
</feature>
<dbReference type="CDD" id="cd16831">
    <property type="entry name" value="HemS-like_C"/>
    <property type="match status" value="1"/>
</dbReference>
<dbReference type="EMBL" id="FPAW01000036">
    <property type="protein sequence ID" value="SFU16079.1"/>
    <property type="molecule type" value="Genomic_DNA"/>
</dbReference>
<dbReference type="AlphaFoldDB" id="A0A1I7DWN7"/>
<dbReference type="InterPro" id="IPR053733">
    <property type="entry name" value="Heme_Transport_Util_sf"/>
</dbReference>
<dbReference type="STRING" id="999627.SAMN05216236_13640"/>
<dbReference type="Proteomes" id="UP000182466">
    <property type="component" value="Unassembled WGS sequence"/>
</dbReference>
<keyword evidence="4" id="KW-1185">Reference proteome</keyword>
<feature type="compositionally biased region" description="Basic and acidic residues" evidence="1">
    <location>
        <begin position="7"/>
        <end position="23"/>
    </location>
</feature>
<feature type="domain" description="Haemin-degrading HemS/ChuX" evidence="2">
    <location>
        <begin position="30"/>
        <end position="155"/>
    </location>
</feature>
<proteinExistence type="predicted"/>
<dbReference type="SUPFAM" id="SSF144064">
    <property type="entry name" value="Heme iron utilization protein-like"/>
    <property type="match status" value="1"/>
</dbReference>
<protein>
    <submittedName>
        <fullName evidence="3">Putative hemin transport protein</fullName>
    </submittedName>
</protein>
<evidence type="ECO:0000259" key="2">
    <source>
        <dbReference type="Pfam" id="PF05171"/>
    </source>
</evidence>
<feature type="domain" description="Haemin-degrading HemS/ChuX" evidence="2">
    <location>
        <begin position="207"/>
        <end position="339"/>
    </location>
</feature>
<organism evidence="3 4">
    <name type="scientific">Sedimentitalea nanhaiensis</name>
    <dbReference type="NCBI Taxonomy" id="999627"/>
    <lineage>
        <taxon>Bacteria</taxon>
        <taxon>Pseudomonadati</taxon>
        <taxon>Pseudomonadota</taxon>
        <taxon>Alphaproteobacteria</taxon>
        <taxon>Rhodobacterales</taxon>
        <taxon>Paracoccaceae</taxon>
        <taxon>Sedimentitalea</taxon>
    </lineage>
</organism>
<name>A0A1I7DWN7_9RHOB</name>